<sequence length="269" mass="28745">MDQKKTLWIIAAVGVFLLVVVGAAMIIYSPSQTGESSMASLQSPNNTWTKPVETQPILPPQDKTAPVEGTVQNTGVEEPAQNQGSVLPTTAVDSVNVITGTTNVYDLGTPTTTIDLNARKEPAAVKPVNQAGVAATTKPVTTEKKEAATVKTPPAKEPVKETAPAKAVAAETEKKTVAPKAPADQYWVQVASVTSKANAENAKQVLLDNKIECEIFTHQEDSGVLYYRLRVGPYTTKTEAEYWQGLISSINDFADTQSYITNSAAKKVN</sequence>
<dbReference type="Pfam" id="PF05036">
    <property type="entry name" value="SPOR"/>
    <property type="match status" value="1"/>
</dbReference>
<evidence type="ECO:0000256" key="2">
    <source>
        <dbReference type="SAM" id="Phobius"/>
    </source>
</evidence>
<keyword evidence="2" id="KW-0812">Transmembrane</keyword>
<feature type="region of interest" description="Disordered" evidence="1">
    <location>
        <begin position="139"/>
        <end position="165"/>
    </location>
</feature>
<organism evidence="4 5">
    <name type="scientific">Candidatus Treponema excrementipullorum</name>
    <dbReference type="NCBI Taxonomy" id="2838768"/>
    <lineage>
        <taxon>Bacteria</taxon>
        <taxon>Pseudomonadati</taxon>
        <taxon>Spirochaetota</taxon>
        <taxon>Spirochaetia</taxon>
        <taxon>Spirochaetales</taxon>
        <taxon>Treponemataceae</taxon>
        <taxon>Treponema</taxon>
    </lineage>
</organism>
<evidence type="ECO:0000259" key="3">
    <source>
        <dbReference type="PROSITE" id="PS51724"/>
    </source>
</evidence>
<dbReference type="Proteomes" id="UP000823914">
    <property type="component" value="Unassembled WGS sequence"/>
</dbReference>
<feature type="domain" description="SPOR" evidence="3">
    <location>
        <begin position="180"/>
        <end position="263"/>
    </location>
</feature>
<dbReference type="EMBL" id="JAHLFV010000237">
    <property type="protein sequence ID" value="MBU3850970.1"/>
    <property type="molecule type" value="Genomic_DNA"/>
</dbReference>
<dbReference type="Gene3D" id="3.30.70.1070">
    <property type="entry name" value="Sporulation related repeat"/>
    <property type="match status" value="1"/>
</dbReference>
<comment type="caution">
    <text evidence="4">The sequence shown here is derived from an EMBL/GenBank/DDBJ whole genome shotgun (WGS) entry which is preliminary data.</text>
</comment>
<gene>
    <name evidence="4" type="ORF">IAA16_10420</name>
</gene>
<keyword evidence="2" id="KW-1133">Transmembrane helix</keyword>
<dbReference type="InterPro" id="IPR007730">
    <property type="entry name" value="SPOR-like_dom"/>
</dbReference>
<dbReference type="PROSITE" id="PS51724">
    <property type="entry name" value="SPOR"/>
    <property type="match status" value="1"/>
</dbReference>
<protein>
    <submittedName>
        <fullName evidence="4">SPOR domain-containing protein</fullName>
    </submittedName>
</protein>
<accession>A0A9E2P055</accession>
<reference evidence="4" key="1">
    <citation type="journal article" date="2021" name="PeerJ">
        <title>Extensive microbial diversity within the chicken gut microbiome revealed by metagenomics and culture.</title>
        <authorList>
            <person name="Gilroy R."/>
            <person name="Ravi A."/>
            <person name="Getino M."/>
            <person name="Pursley I."/>
            <person name="Horton D.L."/>
            <person name="Alikhan N.F."/>
            <person name="Baker D."/>
            <person name="Gharbi K."/>
            <person name="Hall N."/>
            <person name="Watson M."/>
            <person name="Adriaenssens E.M."/>
            <person name="Foster-Nyarko E."/>
            <person name="Jarju S."/>
            <person name="Secka A."/>
            <person name="Antonio M."/>
            <person name="Oren A."/>
            <person name="Chaudhuri R.R."/>
            <person name="La Ragione R."/>
            <person name="Hildebrand F."/>
            <person name="Pallen M.J."/>
        </authorList>
    </citation>
    <scope>NUCLEOTIDE SEQUENCE</scope>
    <source>
        <strain evidence="4">Gambia15-2214</strain>
    </source>
</reference>
<evidence type="ECO:0000256" key="1">
    <source>
        <dbReference type="SAM" id="MobiDB-lite"/>
    </source>
</evidence>
<dbReference type="SUPFAM" id="SSF110997">
    <property type="entry name" value="Sporulation related repeat"/>
    <property type="match status" value="1"/>
</dbReference>
<evidence type="ECO:0000313" key="4">
    <source>
        <dbReference type="EMBL" id="MBU3850970.1"/>
    </source>
</evidence>
<dbReference type="GO" id="GO:0042834">
    <property type="term" value="F:peptidoglycan binding"/>
    <property type="evidence" value="ECO:0007669"/>
    <property type="project" value="InterPro"/>
</dbReference>
<feature type="transmembrane region" description="Helical" evidence="2">
    <location>
        <begin position="7"/>
        <end position="28"/>
    </location>
</feature>
<dbReference type="AlphaFoldDB" id="A0A9E2P055"/>
<proteinExistence type="predicted"/>
<name>A0A9E2P055_9SPIR</name>
<reference evidence="4" key="2">
    <citation type="submission" date="2021-04" db="EMBL/GenBank/DDBJ databases">
        <authorList>
            <person name="Gilroy R."/>
        </authorList>
    </citation>
    <scope>NUCLEOTIDE SEQUENCE</scope>
    <source>
        <strain evidence="4">Gambia15-2214</strain>
    </source>
</reference>
<keyword evidence="2" id="KW-0472">Membrane</keyword>
<dbReference type="InterPro" id="IPR036680">
    <property type="entry name" value="SPOR-like_sf"/>
</dbReference>
<evidence type="ECO:0000313" key="5">
    <source>
        <dbReference type="Proteomes" id="UP000823914"/>
    </source>
</evidence>